<dbReference type="EMBL" id="JAAFGW010000250">
    <property type="protein sequence ID" value="NDP49327.1"/>
    <property type="molecule type" value="Genomic_DNA"/>
</dbReference>
<keyword evidence="1" id="KW-0812">Transmembrane</keyword>
<gene>
    <name evidence="2" type="ORF">GZ085_13265</name>
</gene>
<keyword evidence="1" id="KW-1133">Transmembrane helix</keyword>
<comment type="caution">
    <text evidence="2">The sequence shown here is derived from an EMBL/GenBank/DDBJ whole genome shotgun (WGS) entry which is preliminary data.</text>
</comment>
<accession>A0A7C9TCY1</accession>
<feature type="non-terminal residue" evidence="2">
    <location>
        <position position="1"/>
    </location>
</feature>
<proteinExistence type="predicted"/>
<name>A0A7C9TCY1_9PROT</name>
<evidence type="ECO:0000256" key="1">
    <source>
        <dbReference type="SAM" id="Phobius"/>
    </source>
</evidence>
<evidence type="ECO:0000313" key="2">
    <source>
        <dbReference type="EMBL" id="NDP49327.1"/>
    </source>
</evidence>
<keyword evidence="1" id="KW-0472">Membrane</keyword>
<sequence length="86" mass="9711">TLGHVVVGLSQEALDATRIHERVHVRQFERWGVLLLVLYPLAGLYAWLRGGCPYRDNVFEQEARLAESATVCAVKKPPQHDQSMGR</sequence>
<protein>
    <recommendedName>
        <fullName evidence="4">DUF4157 domain-containing protein</fullName>
    </recommendedName>
</protein>
<evidence type="ECO:0008006" key="4">
    <source>
        <dbReference type="Google" id="ProtNLM"/>
    </source>
</evidence>
<feature type="transmembrane region" description="Helical" evidence="1">
    <location>
        <begin position="31"/>
        <end position="48"/>
    </location>
</feature>
<dbReference type="Proteomes" id="UP000483432">
    <property type="component" value="Unassembled WGS sequence"/>
</dbReference>
<reference evidence="2 3" key="1">
    <citation type="submission" date="2019-09" db="EMBL/GenBank/DDBJ databases">
        <title>H2 Metabolism Revealed by Metagenomic Analysis in Subglacial Sediment of East Antarctica.</title>
        <authorList>
            <person name="Yang Z."/>
            <person name="Zhang Y."/>
            <person name="Lv Y."/>
            <person name="Yan W."/>
            <person name="Xiao X."/>
            <person name="Sun B."/>
            <person name="Ma H."/>
        </authorList>
    </citation>
    <scope>NUCLEOTIDE SEQUENCE [LARGE SCALE GENOMIC DNA]</scope>
    <source>
        <strain evidence="2">Bin2_2</strain>
    </source>
</reference>
<organism evidence="2 3">
    <name type="scientific">Sulfuriferula multivorans</name>
    <dbReference type="NCBI Taxonomy" id="1559896"/>
    <lineage>
        <taxon>Bacteria</taxon>
        <taxon>Pseudomonadati</taxon>
        <taxon>Pseudomonadota</taxon>
        <taxon>Betaproteobacteria</taxon>
        <taxon>Nitrosomonadales</taxon>
        <taxon>Sulfuricellaceae</taxon>
        <taxon>Sulfuriferula</taxon>
    </lineage>
</organism>
<dbReference type="AlphaFoldDB" id="A0A7C9TCY1"/>
<evidence type="ECO:0000313" key="3">
    <source>
        <dbReference type="Proteomes" id="UP000483432"/>
    </source>
</evidence>